<dbReference type="InterPro" id="IPR001492">
    <property type="entry name" value="Flagellin"/>
</dbReference>
<evidence type="ECO:0000256" key="1">
    <source>
        <dbReference type="ARBA" id="ARBA00005709"/>
    </source>
</evidence>
<dbReference type="STRING" id="477974.Daud_1781"/>
<dbReference type="GO" id="GO:0005576">
    <property type="term" value="C:extracellular region"/>
    <property type="evidence" value="ECO:0007669"/>
    <property type="project" value="UniProtKB-SubCell"/>
</dbReference>
<evidence type="ECO:0000313" key="7">
    <source>
        <dbReference type="EMBL" id="ACA60277.1"/>
    </source>
</evidence>
<feature type="domain" description="Flagellin C-terminal" evidence="6">
    <location>
        <begin position="335"/>
        <end position="419"/>
    </location>
</feature>
<dbReference type="Gene3D" id="3.30.70.2120">
    <property type="match status" value="1"/>
</dbReference>
<dbReference type="Gene3D" id="6.10.10.10">
    <property type="entry name" value="Flagellar export chaperone, C-terminal domain"/>
    <property type="match status" value="1"/>
</dbReference>
<dbReference type="PRINTS" id="PR00207">
    <property type="entry name" value="FLAGELLIN"/>
</dbReference>
<dbReference type="SUPFAM" id="SSF64518">
    <property type="entry name" value="Phase 1 flagellin"/>
    <property type="match status" value="1"/>
</dbReference>
<dbReference type="HOGENOM" id="CLU_011142_3_2_9"/>
<sequence>MMRVQTNIAALNTHRNLGVNQMMAGRALEKLSSGFRINRAADDAAGLAISEQMRGQIRGLGQAVRNAQDGISMVQTAEGALQEIHTILQRMRELAVQAANDTLAASDRAQIQGEVDQLVSEVNRISNNTEFNARILLDGSLSAATTLQATRLEGPVLWRAAVGGLATGATVLTALHDTAGNPLGIATGDVITFEAVVNGVHKTGSFTVPAAASGMELQDLTARMNATGWITGATVSAGKITFQGQNQGEVHHIAGFTMRVVDSAGNEKTTASRYLNQFVITQVAQNASADDAARLMVGANEGQLMTVSIAKTNATTLAIQGIRVDTQPQANIAVKVIDEALGTVSTNRARLGAVQNRLEHTIANLGATAENLTAAESRIRDADMAAEMMEFTKFNILSQASIAMLAQANLQPQAVLQLLA</sequence>
<dbReference type="EMBL" id="CP000860">
    <property type="protein sequence ID" value="ACA60277.1"/>
    <property type="molecule type" value="Genomic_DNA"/>
</dbReference>
<reference evidence="8" key="1">
    <citation type="submission" date="2007-10" db="EMBL/GenBank/DDBJ databases">
        <title>Complete sequence of chromosome of Desulforudis audaxviator MP104C.</title>
        <authorList>
            <person name="Copeland A."/>
            <person name="Lucas S."/>
            <person name="Lapidus A."/>
            <person name="Barry K."/>
            <person name="Glavina del Rio T."/>
            <person name="Dalin E."/>
            <person name="Tice H."/>
            <person name="Bruce D."/>
            <person name="Pitluck S."/>
            <person name="Lowry S.R."/>
            <person name="Larimer F."/>
            <person name="Land M.L."/>
            <person name="Hauser L."/>
            <person name="Kyrpides N."/>
            <person name="Ivanova N.N."/>
            <person name="Richardson P."/>
        </authorList>
    </citation>
    <scope>NUCLEOTIDE SEQUENCE [LARGE SCALE GENOMIC DNA]</scope>
    <source>
        <strain evidence="8">MP104C</strain>
    </source>
</reference>
<reference evidence="7 8" key="2">
    <citation type="journal article" date="2008" name="Science">
        <title>Environmental genomics reveals a single-species ecosystem deep within Earth.</title>
        <authorList>
            <person name="Chivian D."/>
            <person name="Brodie E.L."/>
            <person name="Alm E.J."/>
            <person name="Culley D.E."/>
            <person name="Dehal P.S."/>
            <person name="Desantis T.Z."/>
            <person name="Gihring T.M."/>
            <person name="Lapidus A."/>
            <person name="Lin L.H."/>
            <person name="Lowry S.R."/>
            <person name="Moser D.P."/>
            <person name="Richardson P.M."/>
            <person name="Southam G."/>
            <person name="Wanger G."/>
            <person name="Pratt L.M."/>
            <person name="Andersen G.L."/>
            <person name="Hazen T.C."/>
            <person name="Brockman F.J."/>
            <person name="Arkin A.P."/>
            <person name="Onstott T.C."/>
        </authorList>
    </citation>
    <scope>NUCLEOTIDE SEQUENCE [LARGE SCALE GENOMIC DNA]</scope>
    <source>
        <strain evidence="7 8">MP104C</strain>
    </source>
</reference>
<organism evidence="7 8">
    <name type="scientific">Desulforudis audaxviator (strain MP104C)</name>
    <dbReference type="NCBI Taxonomy" id="477974"/>
    <lineage>
        <taxon>Bacteria</taxon>
        <taxon>Bacillati</taxon>
        <taxon>Bacillota</taxon>
        <taxon>Clostridia</taxon>
        <taxon>Thermoanaerobacterales</taxon>
        <taxon>Candidatus Desulforudaceae</taxon>
        <taxon>Candidatus Desulforudis</taxon>
    </lineage>
</organism>
<dbReference type="Pfam" id="PF00700">
    <property type="entry name" value="Flagellin_C"/>
    <property type="match status" value="1"/>
</dbReference>
<dbReference type="AlphaFoldDB" id="B1I5G9"/>
<dbReference type="eggNOG" id="COG1344">
    <property type="taxonomic scope" value="Bacteria"/>
</dbReference>
<dbReference type="PANTHER" id="PTHR42792">
    <property type="entry name" value="FLAGELLIN"/>
    <property type="match status" value="1"/>
</dbReference>
<keyword evidence="3 4" id="KW-0975">Bacterial flagellum</keyword>
<name>B1I5G9_DESAP</name>
<dbReference type="KEGG" id="dau:Daud_1781"/>
<evidence type="ECO:0000259" key="5">
    <source>
        <dbReference type="Pfam" id="PF00669"/>
    </source>
</evidence>
<evidence type="ECO:0000259" key="6">
    <source>
        <dbReference type="Pfam" id="PF00700"/>
    </source>
</evidence>
<keyword evidence="7" id="KW-0969">Cilium</keyword>
<comment type="subcellular location">
    <subcellularLocation>
        <location evidence="4">Secreted</location>
    </subcellularLocation>
    <subcellularLocation>
        <location evidence="4">Bacterial flagellum</location>
    </subcellularLocation>
</comment>
<protein>
    <recommendedName>
        <fullName evidence="2 4">Flagellin</fullName>
    </recommendedName>
</protein>
<evidence type="ECO:0000256" key="3">
    <source>
        <dbReference type="ARBA" id="ARBA00023143"/>
    </source>
</evidence>
<keyword evidence="7" id="KW-0282">Flagellum</keyword>
<dbReference type="InterPro" id="IPR042187">
    <property type="entry name" value="Flagellin_C_sub2"/>
</dbReference>
<keyword evidence="8" id="KW-1185">Reference proteome</keyword>
<dbReference type="InterPro" id="IPR046358">
    <property type="entry name" value="Flagellin_C"/>
</dbReference>
<dbReference type="GO" id="GO:0009288">
    <property type="term" value="C:bacterial-type flagellum"/>
    <property type="evidence" value="ECO:0007669"/>
    <property type="project" value="UniProtKB-SubCell"/>
</dbReference>
<evidence type="ECO:0000256" key="2">
    <source>
        <dbReference type="ARBA" id="ARBA00020110"/>
    </source>
</evidence>
<evidence type="ECO:0000256" key="4">
    <source>
        <dbReference type="RuleBase" id="RU362073"/>
    </source>
</evidence>
<gene>
    <name evidence="7" type="ordered locus">Daud_1781</name>
</gene>
<dbReference type="GO" id="GO:0005198">
    <property type="term" value="F:structural molecule activity"/>
    <property type="evidence" value="ECO:0007669"/>
    <property type="project" value="UniProtKB-UniRule"/>
</dbReference>
<dbReference type="Pfam" id="PF00669">
    <property type="entry name" value="Flagellin_N"/>
    <property type="match status" value="1"/>
</dbReference>
<evidence type="ECO:0000313" key="8">
    <source>
        <dbReference type="Proteomes" id="UP000008544"/>
    </source>
</evidence>
<dbReference type="PANTHER" id="PTHR42792:SF2">
    <property type="entry name" value="FLAGELLIN"/>
    <property type="match status" value="1"/>
</dbReference>
<keyword evidence="4" id="KW-0964">Secreted</keyword>
<accession>B1I5G9</accession>
<keyword evidence="7" id="KW-0966">Cell projection</keyword>
<proteinExistence type="inferred from homology"/>
<comment type="similarity">
    <text evidence="1 4">Belongs to the bacterial flagellin family.</text>
</comment>
<feature type="domain" description="Flagellin N-terminal" evidence="5">
    <location>
        <begin position="4"/>
        <end position="140"/>
    </location>
</feature>
<dbReference type="Proteomes" id="UP000008544">
    <property type="component" value="Chromosome"/>
</dbReference>
<dbReference type="InterPro" id="IPR001029">
    <property type="entry name" value="Flagellin_N"/>
</dbReference>
<dbReference type="Gene3D" id="1.20.1330.10">
    <property type="entry name" value="f41 fragment of flagellin, N-terminal domain"/>
    <property type="match status" value="1"/>
</dbReference>
<comment type="function">
    <text evidence="4">Flagellin is the subunit protein which polymerizes to form the filaments of bacterial flagella.</text>
</comment>